<dbReference type="PANTHER" id="PTHR24286">
    <property type="entry name" value="CYTOCHROME P450 26"/>
    <property type="match status" value="1"/>
</dbReference>
<dbReference type="InterPro" id="IPR036396">
    <property type="entry name" value="Cyt_P450_sf"/>
</dbReference>
<protein>
    <submittedName>
        <fullName evidence="9">Cytochrome P450 136</fullName>
        <ecNumber evidence="9">1.14.-.-</ecNumber>
    </submittedName>
</protein>
<accession>A0ABN8EF80</accession>
<dbReference type="SUPFAM" id="SSF48264">
    <property type="entry name" value="Cytochrome P450"/>
    <property type="match status" value="1"/>
</dbReference>
<dbReference type="Proteomes" id="UP000838100">
    <property type="component" value="Unassembled WGS sequence"/>
</dbReference>
<organism evidence="9 10">
    <name type="scientific">Sinobacterium norvegicum</name>
    <dbReference type="NCBI Taxonomy" id="1641715"/>
    <lineage>
        <taxon>Bacteria</taxon>
        <taxon>Pseudomonadati</taxon>
        <taxon>Pseudomonadota</taxon>
        <taxon>Gammaproteobacteria</taxon>
        <taxon>Cellvibrionales</taxon>
        <taxon>Spongiibacteraceae</taxon>
        <taxon>Sinobacterium</taxon>
    </lineage>
</organism>
<keyword evidence="6 8" id="KW-0408">Iron</keyword>
<evidence type="ECO:0000256" key="3">
    <source>
        <dbReference type="ARBA" id="ARBA00022617"/>
    </source>
</evidence>
<proteinExistence type="inferred from homology"/>
<comment type="cofactor">
    <cofactor evidence="1">
        <name>heme</name>
        <dbReference type="ChEBI" id="CHEBI:30413"/>
    </cofactor>
</comment>
<gene>
    <name evidence="9" type="ORF">SIN8267_00743</name>
</gene>
<dbReference type="PANTHER" id="PTHR24286:SF24">
    <property type="entry name" value="LANOSTEROL 14-ALPHA DEMETHYLASE"/>
    <property type="match status" value="1"/>
</dbReference>
<keyword evidence="4 8" id="KW-0479">Metal-binding</keyword>
<dbReference type="Pfam" id="PF00067">
    <property type="entry name" value="p450"/>
    <property type="match status" value="1"/>
</dbReference>
<sequence>MVFAAWKTHWTNAIVDNNKVINVEQTADKNAYQLEPDNTDLGHIPGEFGLPIVGKTLSIVKDFYGTIDQHYKKFGPISRIGFGGTRGLLVVGPEYYKQIYIDTEKNFSSRMGYNNSLAHFYGGSLLLQDGDEHRFQRRIMQTAFKTPAMKGYLKVMSPLIKSTTDQWGGINNFHFFPEVKSLLLDVACRTFIGIEGQGPVAEKVNKAFLDVGDGLMGLIKREIPGTKFARGKAGERYLSDFFDSLIPDRRTAEGNDMLTYFCQEPDADGNLFSNDEVRRHISFLLFAAHDTTTSALSHVLYEIGKSPQWQQRLRDEILSLDKDDIEYDDLDKLPLVDQAVKEALRMHPSVMMMQRRTIRETDIGGYRVPANTVLMIAPMYSHMMPEWWDEPETFDPDRFGDERKEHKRHSFNYMGFGGGGHKCIGMHFALMQTKVFLFHFLKSYRFKFTENFNPALQSIPLPKPADDLPLILERL</sequence>
<dbReference type="Gene3D" id="1.10.630.10">
    <property type="entry name" value="Cytochrome P450"/>
    <property type="match status" value="1"/>
</dbReference>
<evidence type="ECO:0000256" key="2">
    <source>
        <dbReference type="ARBA" id="ARBA00010617"/>
    </source>
</evidence>
<dbReference type="PRINTS" id="PR00465">
    <property type="entry name" value="EP450IV"/>
</dbReference>
<evidence type="ECO:0000256" key="7">
    <source>
        <dbReference type="ARBA" id="ARBA00023033"/>
    </source>
</evidence>
<dbReference type="PRINTS" id="PR00385">
    <property type="entry name" value="P450"/>
</dbReference>
<evidence type="ECO:0000313" key="9">
    <source>
        <dbReference type="EMBL" id="CAH0990649.1"/>
    </source>
</evidence>
<keyword evidence="10" id="KW-1185">Reference proteome</keyword>
<keyword evidence="7 8" id="KW-0503">Monooxygenase</keyword>
<comment type="caution">
    <text evidence="9">The sequence shown here is derived from an EMBL/GenBank/DDBJ whole genome shotgun (WGS) entry which is preliminary data.</text>
</comment>
<reference evidence="9" key="1">
    <citation type="submission" date="2021-12" db="EMBL/GenBank/DDBJ databases">
        <authorList>
            <person name="Rodrigo-Torres L."/>
            <person name="Arahal R. D."/>
            <person name="Lucena T."/>
        </authorList>
    </citation>
    <scope>NUCLEOTIDE SEQUENCE</scope>
    <source>
        <strain evidence="9">CECT 8267</strain>
    </source>
</reference>
<keyword evidence="3 8" id="KW-0349">Heme</keyword>
<dbReference type="GO" id="GO:0016491">
    <property type="term" value="F:oxidoreductase activity"/>
    <property type="evidence" value="ECO:0007669"/>
    <property type="project" value="UniProtKB-KW"/>
</dbReference>
<evidence type="ECO:0000256" key="6">
    <source>
        <dbReference type="ARBA" id="ARBA00023004"/>
    </source>
</evidence>
<dbReference type="InterPro" id="IPR017972">
    <property type="entry name" value="Cyt_P450_CS"/>
</dbReference>
<evidence type="ECO:0000256" key="5">
    <source>
        <dbReference type="ARBA" id="ARBA00023002"/>
    </source>
</evidence>
<dbReference type="EMBL" id="CAKLPX010000001">
    <property type="protein sequence ID" value="CAH0990649.1"/>
    <property type="molecule type" value="Genomic_DNA"/>
</dbReference>
<evidence type="ECO:0000256" key="4">
    <source>
        <dbReference type="ARBA" id="ARBA00022723"/>
    </source>
</evidence>
<dbReference type="EC" id="1.14.-.-" evidence="9"/>
<dbReference type="InterPro" id="IPR001128">
    <property type="entry name" value="Cyt_P450"/>
</dbReference>
<evidence type="ECO:0000256" key="1">
    <source>
        <dbReference type="ARBA" id="ARBA00001971"/>
    </source>
</evidence>
<keyword evidence="5 8" id="KW-0560">Oxidoreductase</keyword>
<dbReference type="InterPro" id="IPR002403">
    <property type="entry name" value="Cyt_P450_E_grp-IV"/>
</dbReference>
<comment type="similarity">
    <text evidence="2 8">Belongs to the cytochrome P450 family.</text>
</comment>
<dbReference type="PROSITE" id="PS00086">
    <property type="entry name" value="CYTOCHROME_P450"/>
    <property type="match status" value="1"/>
</dbReference>
<evidence type="ECO:0000256" key="8">
    <source>
        <dbReference type="RuleBase" id="RU000461"/>
    </source>
</evidence>
<name>A0ABN8EF80_9GAMM</name>
<evidence type="ECO:0000313" key="10">
    <source>
        <dbReference type="Proteomes" id="UP000838100"/>
    </source>
</evidence>